<feature type="transmembrane region" description="Helical" evidence="5">
    <location>
        <begin position="145"/>
        <end position="167"/>
    </location>
</feature>
<comment type="caution">
    <text evidence="6">The sequence shown here is derived from an EMBL/GenBank/DDBJ whole genome shotgun (WGS) entry which is preliminary data.</text>
</comment>
<accession>A0A8X6IX95</accession>
<evidence type="ECO:0000313" key="6">
    <source>
        <dbReference type="EMBL" id="GFS63295.1"/>
    </source>
</evidence>
<comment type="subcellular location">
    <subcellularLocation>
        <location evidence="1">Membrane</location>
        <topology evidence="1">Multi-pass membrane protein</topology>
    </subcellularLocation>
</comment>
<protein>
    <recommendedName>
        <fullName evidence="8">Cyclic nucleotide-binding domain-containing protein</fullName>
    </recommendedName>
</protein>
<dbReference type="EMBL" id="BMAV01027899">
    <property type="protein sequence ID" value="GFS63295.1"/>
    <property type="molecule type" value="Genomic_DNA"/>
</dbReference>
<organism evidence="6 7">
    <name type="scientific">Trichonephila inaurata madagascariensis</name>
    <dbReference type="NCBI Taxonomy" id="2747483"/>
    <lineage>
        <taxon>Eukaryota</taxon>
        <taxon>Metazoa</taxon>
        <taxon>Ecdysozoa</taxon>
        <taxon>Arthropoda</taxon>
        <taxon>Chelicerata</taxon>
        <taxon>Arachnida</taxon>
        <taxon>Araneae</taxon>
        <taxon>Araneomorphae</taxon>
        <taxon>Entelegynae</taxon>
        <taxon>Araneoidea</taxon>
        <taxon>Nephilidae</taxon>
        <taxon>Trichonephila</taxon>
        <taxon>Trichonephila inaurata</taxon>
    </lineage>
</organism>
<dbReference type="InterPro" id="IPR018490">
    <property type="entry name" value="cNMP-bd_dom_sf"/>
</dbReference>
<evidence type="ECO:0000256" key="4">
    <source>
        <dbReference type="ARBA" id="ARBA00023136"/>
    </source>
</evidence>
<keyword evidence="4 5" id="KW-0472">Membrane</keyword>
<dbReference type="Gene3D" id="1.20.120.350">
    <property type="entry name" value="Voltage-gated potassium channels. Chain C"/>
    <property type="match status" value="1"/>
</dbReference>
<gene>
    <name evidence="6" type="primary">AVEN_127031_1</name>
    <name evidence="6" type="ORF">TNIN_302251</name>
</gene>
<dbReference type="GO" id="GO:0005216">
    <property type="term" value="F:monoatomic ion channel activity"/>
    <property type="evidence" value="ECO:0007669"/>
    <property type="project" value="InterPro"/>
</dbReference>
<dbReference type="Proteomes" id="UP000886998">
    <property type="component" value="Unassembled WGS sequence"/>
</dbReference>
<evidence type="ECO:0000256" key="3">
    <source>
        <dbReference type="ARBA" id="ARBA00022989"/>
    </source>
</evidence>
<feature type="transmembrane region" description="Helical" evidence="5">
    <location>
        <begin position="108"/>
        <end position="133"/>
    </location>
</feature>
<dbReference type="GO" id="GO:0016020">
    <property type="term" value="C:membrane"/>
    <property type="evidence" value="ECO:0007669"/>
    <property type="project" value="UniProtKB-SubCell"/>
</dbReference>
<dbReference type="SUPFAM" id="SSF81324">
    <property type="entry name" value="Voltage-gated potassium channels"/>
    <property type="match status" value="1"/>
</dbReference>
<dbReference type="SUPFAM" id="SSF51206">
    <property type="entry name" value="cAMP-binding domain-like"/>
    <property type="match status" value="1"/>
</dbReference>
<dbReference type="InterPro" id="IPR027359">
    <property type="entry name" value="Volt_channel_dom_sf"/>
</dbReference>
<feature type="transmembrane region" description="Helical" evidence="5">
    <location>
        <begin position="68"/>
        <end position="88"/>
    </location>
</feature>
<evidence type="ECO:0000256" key="1">
    <source>
        <dbReference type="ARBA" id="ARBA00004141"/>
    </source>
</evidence>
<dbReference type="AlphaFoldDB" id="A0A8X6IX95"/>
<name>A0A8X6IX95_9ARAC</name>
<keyword evidence="2 5" id="KW-0812">Transmembrane</keyword>
<evidence type="ECO:0008006" key="8">
    <source>
        <dbReference type="Google" id="ProtNLM"/>
    </source>
</evidence>
<keyword evidence="3 5" id="KW-1133">Transmembrane helix</keyword>
<evidence type="ECO:0000313" key="7">
    <source>
        <dbReference type="Proteomes" id="UP000886998"/>
    </source>
</evidence>
<reference evidence="6" key="1">
    <citation type="submission" date="2020-08" db="EMBL/GenBank/DDBJ databases">
        <title>Multicomponent nature underlies the extraordinary mechanical properties of spider dragline silk.</title>
        <authorList>
            <person name="Kono N."/>
            <person name="Nakamura H."/>
            <person name="Mori M."/>
            <person name="Yoshida Y."/>
            <person name="Ohtoshi R."/>
            <person name="Malay A.D."/>
            <person name="Moran D.A.P."/>
            <person name="Tomita M."/>
            <person name="Numata K."/>
            <person name="Arakawa K."/>
        </authorList>
    </citation>
    <scope>NUCLEOTIDE SEQUENCE</scope>
</reference>
<evidence type="ECO:0000256" key="2">
    <source>
        <dbReference type="ARBA" id="ARBA00022692"/>
    </source>
</evidence>
<evidence type="ECO:0000256" key="5">
    <source>
        <dbReference type="SAM" id="Phobius"/>
    </source>
</evidence>
<keyword evidence="7" id="KW-1185">Reference proteome</keyword>
<proteinExistence type="predicted"/>
<dbReference type="OrthoDB" id="6435720at2759"/>
<sequence>MTEDITEDFLVIGKLTQYMRKIMTKIKNDLRIETRQSMAKLYLMNLQEDVSGLRKWCLTSYVSQRYGVILFWVMLLNVIPIAAEIVIFSLEENIGIEPPSNKILKEFLVLESLNAVAAFFYLSDTFVGIISLGVREYFHSHGNKIDFFVTLVVVIQAIFFIVIVSGFRMTYPVIYALIALSCFRLLRLLRVILHGIFITLMDEVCSVIYNAYDFAVGFIVANEEIAKHASKTVDYEPSADLAQFTSENNISQAMSKLDDLDTDFPEVTSAWKTQRATVYVLRDMKHVVEKMLEIYMLDENDAEVLLEDLSVKINDTLCAPRHMSVRTETRELMKNISWIENEEMLDMIMTSSDFSTFSEDDLILDTGHPHEDVKVITSGVLQVSGVNEGKKYNMLPNTDSLWYFVKTGSFCEYLNAPESIGILGYLLRTNSDTTVICTKESKKTNIYSNSSNGRENPESDIPWNEITKEPGNNICDVKLLNRCQYSDCVTLPLQKAH</sequence>